<feature type="compositionally biased region" description="Polar residues" evidence="1">
    <location>
        <begin position="49"/>
        <end position="74"/>
    </location>
</feature>
<dbReference type="AlphaFoldDB" id="A0A2H5QQ37"/>
<feature type="compositionally biased region" description="Basic and acidic residues" evidence="1">
    <location>
        <begin position="122"/>
        <end position="132"/>
    </location>
</feature>
<keyword evidence="2" id="KW-0812">Transmembrane</keyword>
<reference evidence="3 4" key="1">
    <citation type="journal article" date="2017" name="Front. Genet.">
        <title>Draft sequencing of the heterozygous diploid genome of Satsuma (Citrus unshiu Marc.) using a hybrid assembly approach.</title>
        <authorList>
            <person name="Shimizu T."/>
            <person name="Tanizawa Y."/>
            <person name="Mochizuki T."/>
            <person name="Nagasaki H."/>
            <person name="Yoshioka T."/>
            <person name="Toyoda A."/>
            <person name="Fujiyama A."/>
            <person name="Kaminuma E."/>
            <person name="Nakamura Y."/>
        </authorList>
    </citation>
    <scope>NUCLEOTIDE SEQUENCE [LARGE SCALE GENOMIC DNA]</scope>
    <source>
        <strain evidence="4">cv. Miyagawa wase</strain>
    </source>
</reference>
<dbReference type="PANTHER" id="PTHR48473">
    <property type="entry name" value="TIR DOMAIN-CONTAINING PROTEIN"/>
    <property type="match status" value="1"/>
</dbReference>
<keyword evidence="2" id="KW-0472">Membrane</keyword>
<evidence type="ECO:0000256" key="2">
    <source>
        <dbReference type="SAM" id="Phobius"/>
    </source>
</evidence>
<name>A0A2H5QQ37_CITUN</name>
<comment type="caution">
    <text evidence="3">The sequence shown here is derived from an EMBL/GenBank/DDBJ whole genome shotgun (WGS) entry which is preliminary data.</text>
</comment>
<feature type="region of interest" description="Disordered" evidence="1">
    <location>
        <begin position="16"/>
        <end position="74"/>
    </location>
</feature>
<evidence type="ECO:0000256" key="1">
    <source>
        <dbReference type="SAM" id="MobiDB-lite"/>
    </source>
</evidence>
<proteinExistence type="predicted"/>
<evidence type="ECO:0000313" key="3">
    <source>
        <dbReference type="EMBL" id="GAY66732.1"/>
    </source>
</evidence>
<dbReference type="Proteomes" id="UP000236630">
    <property type="component" value="Unassembled WGS sequence"/>
</dbReference>
<feature type="transmembrane region" description="Helical" evidence="2">
    <location>
        <begin position="209"/>
        <end position="230"/>
    </location>
</feature>
<accession>A0A2H5QQ37</accession>
<organism evidence="3 4">
    <name type="scientific">Citrus unshiu</name>
    <name type="common">Satsuma mandarin</name>
    <name type="synonym">Citrus nobilis var. unshiu</name>
    <dbReference type="NCBI Taxonomy" id="55188"/>
    <lineage>
        <taxon>Eukaryota</taxon>
        <taxon>Viridiplantae</taxon>
        <taxon>Streptophyta</taxon>
        <taxon>Embryophyta</taxon>
        <taxon>Tracheophyta</taxon>
        <taxon>Spermatophyta</taxon>
        <taxon>Magnoliopsida</taxon>
        <taxon>eudicotyledons</taxon>
        <taxon>Gunneridae</taxon>
        <taxon>Pentapetalae</taxon>
        <taxon>rosids</taxon>
        <taxon>malvids</taxon>
        <taxon>Sapindales</taxon>
        <taxon>Rutaceae</taxon>
        <taxon>Aurantioideae</taxon>
        <taxon>Citrus</taxon>
    </lineage>
</organism>
<evidence type="ECO:0000313" key="4">
    <source>
        <dbReference type="Proteomes" id="UP000236630"/>
    </source>
</evidence>
<feature type="region of interest" description="Disordered" evidence="1">
    <location>
        <begin position="118"/>
        <end position="139"/>
    </location>
</feature>
<dbReference type="PANTHER" id="PTHR48473:SF1">
    <property type="entry name" value="TIR DOMAIN-CONTAINING PROTEIN"/>
    <property type="match status" value="1"/>
</dbReference>
<gene>
    <name evidence="3" type="ORF">CUMW_251170</name>
</gene>
<keyword evidence="2" id="KW-1133">Transmembrane helix</keyword>
<feature type="compositionally biased region" description="Basic residues" evidence="1">
    <location>
        <begin position="31"/>
        <end position="48"/>
    </location>
</feature>
<protein>
    <submittedName>
        <fullName evidence="3">Uncharacterized protein</fullName>
    </submittedName>
</protein>
<dbReference type="EMBL" id="BDQV01000612">
    <property type="protein sequence ID" value="GAY66732.1"/>
    <property type="molecule type" value="Genomic_DNA"/>
</dbReference>
<sequence length="265" mass="29975">MDKFLKDFRVDIKSATRGGRRKMRAAVAEMKKRHDKLLKKTKLNKRSRSQVIEGSGSSTNESDGTHSDVGSSPSSIYLSINAEEDDDIDLKPTEPHIEDDLSPEVSQSSSLLIYEYGQSSRTTEDNDPHSHADLPPFVPEATDENSKFIGIKTERENAFGDIEDPKADLKRDHPTRKLTPEQTFVIVNFMLEVPLAIFDQLSSAHKIQYALLSMLMSMATMIVCISELIYKVRSERVAWKWKEKIIIPWLYYPPPSNKPFGSVTG</sequence>
<keyword evidence="4" id="KW-1185">Reference proteome</keyword>